<sequence>MKINTNSFICLAASISLLLGLQGVDLDPLRGGSTTRAECQFQYISFPQTVSVIKVSPKSGQAMASRVKPSLPAGLSGRPYRHRQLVIWLVGHMLATKREWSPWKLTAVVVPDQTWMPGKLCRGESSADQSKLVCQKFIHG</sequence>
<protein>
    <submittedName>
        <fullName evidence="2">HDC12578</fullName>
    </submittedName>
</protein>
<proteinExistence type="predicted"/>
<feature type="signal peptide" evidence="1">
    <location>
        <begin position="1"/>
        <end position="23"/>
    </location>
</feature>
<reference evidence="2" key="1">
    <citation type="journal article" date="2003" name="Genome Biol.">
        <title>An integrated gene annotation and transcriptional profiling approach towards the full gene content of the Drosophila genome.</title>
        <authorList>
            <person name="Hild M."/>
            <person name="Beckmann B."/>
            <person name="Haas S.A."/>
            <person name="Koch B."/>
            <person name="Solovyev V."/>
            <person name="Busold C."/>
            <person name="Fellenberg K."/>
            <person name="Boutros M."/>
            <person name="Vingron M."/>
            <person name="Sauer F."/>
            <person name="Hoheisel J.D."/>
            <person name="Paro R."/>
        </authorList>
    </citation>
    <scope>NUCLEOTIDE SEQUENCE</scope>
</reference>
<evidence type="ECO:0000313" key="2">
    <source>
        <dbReference type="EMBL" id="DAA03917.1"/>
    </source>
</evidence>
<feature type="chain" id="PRO_5004274551" evidence="1">
    <location>
        <begin position="24"/>
        <end position="140"/>
    </location>
</feature>
<gene>
    <name evidence="2" type="ORF">HDC12578</name>
</gene>
<dbReference type="EMBL" id="BK002411">
    <property type="protein sequence ID" value="DAA03917.1"/>
    <property type="molecule type" value="Genomic_DNA"/>
</dbReference>
<accession>Q6IKF5</accession>
<dbReference type="AlphaFoldDB" id="Q6IKF5"/>
<evidence type="ECO:0000256" key="1">
    <source>
        <dbReference type="SAM" id="SignalP"/>
    </source>
</evidence>
<keyword evidence="1" id="KW-0732">Signal</keyword>
<organism evidence="2">
    <name type="scientific">Drosophila melanogaster</name>
    <name type="common">Fruit fly</name>
    <dbReference type="NCBI Taxonomy" id="7227"/>
    <lineage>
        <taxon>Eukaryota</taxon>
        <taxon>Metazoa</taxon>
        <taxon>Ecdysozoa</taxon>
        <taxon>Arthropoda</taxon>
        <taxon>Hexapoda</taxon>
        <taxon>Insecta</taxon>
        <taxon>Pterygota</taxon>
        <taxon>Neoptera</taxon>
        <taxon>Endopterygota</taxon>
        <taxon>Diptera</taxon>
        <taxon>Brachycera</taxon>
        <taxon>Muscomorpha</taxon>
        <taxon>Ephydroidea</taxon>
        <taxon>Drosophilidae</taxon>
        <taxon>Drosophila</taxon>
        <taxon>Sophophora</taxon>
    </lineage>
</organism>
<name>Q6IKF5_DROME</name>